<dbReference type="GO" id="GO:0003677">
    <property type="term" value="F:DNA binding"/>
    <property type="evidence" value="ECO:0007669"/>
    <property type="project" value="UniProtKB-KW"/>
</dbReference>
<dbReference type="InterPro" id="IPR036594">
    <property type="entry name" value="Meth_synthase_dom"/>
</dbReference>
<gene>
    <name evidence="5" type="ORF">SAMN05216193_12240</name>
</gene>
<dbReference type="CDD" id="cd01104">
    <property type="entry name" value="HTH_MlrA-CarA"/>
    <property type="match status" value="1"/>
</dbReference>
<sequence>MSKRDAVPADNHRDGGWLPIREVARRTGVNPVTLRAWERRYGLVIPQRTAKGHRLYSRDHVAQIRDILTWLSRGVAVSKIRDLLQNDAPQAPDSASPWAALLQQSLDAIGRIDEQRLDELFNAAQAIYPASTLCEHFMQPLLEELERRWQGQFGKQMERVFFLSWLRSKFGTRLYHHNRQQPGAPLLLVNQSDLALEPGLWLSAWLASSSGCPIVVFDWPLPPGELALAVERLQARAVLLYSSRTLNLAQLQRLLTGIDCPRVIGGAAVCIHERELAELAGNSPGLHLARDPLSALQALRELRLLQNMDG</sequence>
<keyword evidence="6" id="KW-1185">Reference proteome</keyword>
<evidence type="ECO:0000313" key="5">
    <source>
        <dbReference type="EMBL" id="SDP10231.1"/>
    </source>
</evidence>
<dbReference type="PANTHER" id="PTHR30204">
    <property type="entry name" value="REDOX-CYCLING DRUG-SENSING TRANSCRIPTIONAL ACTIVATOR SOXR"/>
    <property type="match status" value="1"/>
</dbReference>
<keyword evidence="2 5" id="KW-0238">DNA-binding</keyword>
<dbReference type="AlphaFoldDB" id="A0A1H0PYG2"/>
<evidence type="ECO:0000259" key="4">
    <source>
        <dbReference type="PROSITE" id="PS50937"/>
    </source>
</evidence>
<dbReference type="InterPro" id="IPR000551">
    <property type="entry name" value="MerR-type_HTH_dom"/>
</dbReference>
<dbReference type="PROSITE" id="PS50937">
    <property type="entry name" value="HTH_MERR_2"/>
    <property type="match status" value="1"/>
</dbReference>
<keyword evidence="3" id="KW-0804">Transcription</keyword>
<evidence type="ECO:0000256" key="1">
    <source>
        <dbReference type="ARBA" id="ARBA00023015"/>
    </source>
</evidence>
<dbReference type="InterPro" id="IPR003759">
    <property type="entry name" value="Cbl-bd_cap"/>
</dbReference>
<dbReference type="PANTHER" id="PTHR30204:SF67">
    <property type="entry name" value="HTH-TYPE TRANSCRIPTIONAL REGULATOR MLRA-RELATED"/>
    <property type="match status" value="1"/>
</dbReference>
<dbReference type="Pfam" id="PF13411">
    <property type="entry name" value="MerR_1"/>
    <property type="match status" value="1"/>
</dbReference>
<name>A0A1H0PYG2_9PSED</name>
<dbReference type="Pfam" id="PF02607">
    <property type="entry name" value="B12-binding_2"/>
    <property type="match status" value="1"/>
</dbReference>
<keyword evidence="1" id="KW-0805">Transcription regulation</keyword>
<feature type="domain" description="HTH merR-type" evidence="4">
    <location>
        <begin position="17"/>
        <end position="86"/>
    </location>
</feature>
<dbReference type="SUPFAM" id="SSF46955">
    <property type="entry name" value="Putative DNA-binding domain"/>
    <property type="match status" value="1"/>
</dbReference>
<dbReference type="SMART" id="SM00422">
    <property type="entry name" value="HTH_MERR"/>
    <property type="match status" value="1"/>
</dbReference>
<accession>A0A1H0PYG2</accession>
<reference evidence="6" key="1">
    <citation type="submission" date="2016-10" db="EMBL/GenBank/DDBJ databases">
        <authorList>
            <person name="Varghese N."/>
            <person name="Submissions S."/>
        </authorList>
    </citation>
    <scope>NUCLEOTIDE SEQUENCE [LARGE SCALE GENOMIC DNA]</scope>
    <source>
        <strain evidence="6">JCM 21621</strain>
    </source>
</reference>
<dbReference type="GO" id="GO:0003700">
    <property type="term" value="F:DNA-binding transcription factor activity"/>
    <property type="evidence" value="ECO:0007669"/>
    <property type="project" value="InterPro"/>
</dbReference>
<protein>
    <submittedName>
        <fullName evidence="5">DNA-binding transcriptional regulator, MerR family</fullName>
    </submittedName>
</protein>
<evidence type="ECO:0000313" key="6">
    <source>
        <dbReference type="Proteomes" id="UP000242957"/>
    </source>
</evidence>
<dbReference type="Proteomes" id="UP000242957">
    <property type="component" value="Unassembled WGS sequence"/>
</dbReference>
<evidence type="ECO:0000256" key="3">
    <source>
        <dbReference type="ARBA" id="ARBA00023163"/>
    </source>
</evidence>
<dbReference type="OrthoDB" id="9800334at2"/>
<dbReference type="Gene3D" id="1.10.1660.10">
    <property type="match status" value="1"/>
</dbReference>
<dbReference type="Gene3D" id="1.10.1240.10">
    <property type="entry name" value="Methionine synthase domain"/>
    <property type="match status" value="1"/>
</dbReference>
<dbReference type="RefSeq" id="WP_084314607.1">
    <property type="nucleotide sequence ID" value="NZ_FNIJ01000022.1"/>
</dbReference>
<dbReference type="STRING" id="198616.SAMN05216193_12240"/>
<dbReference type="InterPro" id="IPR047057">
    <property type="entry name" value="MerR_fam"/>
</dbReference>
<proteinExistence type="predicted"/>
<organism evidence="5 6">
    <name type="scientific">Pseudomonas jinjuensis</name>
    <dbReference type="NCBI Taxonomy" id="198616"/>
    <lineage>
        <taxon>Bacteria</taxon>
        <taxon>Pseudomonadati</taxon>
        <taxon>Pseudomonadota</taxon>
        <taxon>Gammaproteobacteria</taxon>
        <taxon>Pseudomonadales</taxon>
        <taxon>Pseudomonadaceae</taxon>
        <taxon>Pseudomonas</taxon>
    </lineage>
</organism>
<evidence type="ECO:0000256" key="2">
    <source>
        <dbReference type="ARBA" id="ARBA00023125"/>
    </source>
</evidence>
<dbReference type="InterPro" id="IPR009061">
    <property type="entry name" value="DNA-bd_dom_put_sf"/>
</dbReference>
<dbReference type="EMBL" id="FNIJ01000022">
    <property type="protein sequence ID" value="SDP10231.1"/>
    <property type="molecule type" value="Genomic_DNA"/>
</dbReference>